<accession>K1R4S3</accession>
<protein>
    <submittedName>
        <fullName evidence="2">Uncharacterized protein</fullName>
    </submittedName>
</protein>
<reference evidence="2" key="1">
    <citation type="journal article" date="2012" name="Nature">
        <title>The oyster genome reveals stress adaptation and complexity of shell formation.</title>
        <authorList>
            <person name="Zhang G."/>
            <person name="Fang X."/>
            <person name="Guo X."/>
            <person name="Li L."/>
            <person name="Luo R."/>
            <person name="Xu F."/>
            <person name="Yang P."/>
            <person name="Zhang L."/>
            <person name="Wang X."/>
            <person name="Qi H."/>
            <person name="Xiong Z."/>
            <person name="Que H."/>
            <person name="Xie Y."/>
            <person name="Holland P.W."/>
            <person name="Paps J."/>
            <person name="Zhu Y."/>
            <person name="Wu F."/>
            <person name="Chen Y."/>
            <person name="Wang J."/>
            <person name="Peng C."/>
            <person name="Meng J."/>
            <person name="Yang L."/>
            <person name="Liu J."/>
            <person name="Wen B."/>
            <person name="Zhang N."/>
            <person name="Huang Z."/>
            <person name="Zhu Q."/>
            <person name="Feng Y."/>
            <person name="Mount A."/>
            <person name="Hedgecock D."/>
            <person name="Xu Z."/>
            <person name="Liu Y."/>
            <person name="Domazet-Loso T."/>
            <person name="Du Y."/>
            <person name="Sun X."/>
            <person name="Zhang S."/>
            <person name="Liu B."/>
            <person name="Cheng P."/>
            <person name="Jiang X."/>
            <person name="Li J."/>
            <person name="Fan D."/>
            <person name="Wang W."/>
            <person name="Fu W."/>
            <person name="Wang T."/>
            <person name="Wang B."/>
            <person name="Zhang J."/>
            <person name="Peng Z."/>
            <person name="Li Y."/>
            <person name="Li N."/>
            <person name="Wang J."/>
            <person name="Chen M."/>
            <person name="He Y."/>
            <person name="Tan F."/>
            <person name="Song X."/>
            <person name="Zheng Q."/>
            <person name="Huang R."/>
            <person name="Yang H."/>
            <person name="Du X."/>
            <person name="Chen L."/>
            <person name="Yang M."/>
            <person name="Gaffney P.M."/>
            <person name="Wang S."/>
            <person name="Luo L."/>
            <person name="She Z."/>
            <person name="Ming Y."/>
            <person name="Huang W."/>
            <person name="Zhang S."/>
            <person name="Huang B."/>
            <person name="Zhang Y."/>
            <person name="Qu T."/>
            <person name="Ni P."/>
            <person name="Miao G."/>
            <person name="Wang J."/>
            <person name="Wang Q."/>
            <person name="Steinberg C.E."/>
            <person name="Wang H."/>
            <person name="Li N."/>
            <person name="Qian L."/>
            <person name="Zhang G."/>
            <person name="Li Y."/>
            <person name="Yang H."/>
            <person name="Liu X."/>
            <person name="Wang J."/>
            <person name="Yin Y."/>
            <person name="Wang J."/>
        </authorList>
    </citation>
    <scope>NUCLEOTIDE SEQUENCE [LARGE SCALE GENOMIC DNA]</scope>
    <source>
        <strain evidence="2">05x7-T-G4-1.051#20</strain>
    </source>
</reference>
<dbReference type="AlphaFoldDB" id="K1R4S3"/>
<sequence length="84" mass="9714">MDEKEAYDKVRRTTVLKKVAEKKGPTSTSEGVPKIQPRRLSDESKGTEKRKKNQGMTMARKKKLAKQGREEGLTFRNRLKNCDY</sequence>
<dbReference type="InParanoid" id="K1R4S3"/>
<organism evidence="2">
    <name type="scientific">Magallana gigas</name>
    <name type="common">Pacific oyster</name>
    <name type="synonym">Crassostrea gigas</name>
    <dbReference type="NCBI Taxonomy" id="29159"/>
    <lineage>
        <taxon>Eukaryota</taxon>
        <taxon>Metazoa</taxon>
        <taxon>Spiralia</taxon>
        <taxon>Lophotrochozoa</taxon>
        <taxon>Mollusca</taxon>
        <taxon>Bivalvia</taxon>
        <taxon>Autobranchia</taxon>
        <taxon>Pteriomorphia</taxon>
        <taxon>Ostreida</taxon>
        <taxon>Ostreoidea</taxon>
        <taxon>Ostreidae</taxon>
        <taxon>Magallana</taxon>
    </lineage>
</organism>
<dbReference type="HOGENOM" id="CLU_2529627_0_0_1"/>
<feature type="compositionally biased region" description="Basic residues" evidence="1">
    <location>
        <begin position="48"/>
        <end position="66"/>
    </location>
</feature>
<gene>
    <name evidence="2" type="ORF">CGI_10021259</name>
</gene>
<proteinExistence type="predicted"/>
<evidence type="ECO:0000256" key="1">
    <source>
        <dbReference type="SAM" id="MobiDB-lite"/>
    </source>
</evidence>
<evidence type="ECO:0000313" key="2">
    <source>
        <dbReference type="EMBL" id="EKC40768.1"/>
    </source>
</evidence>
<name>K1R4S3_MAGGI</name>
<feature type="region of interest" description="Disordered" evidence="1">
    <location>
        <begin position="19"/>
        <end position="84"/>
    </location>
</feature>
<dbReference type="EMBL" id="JH818314">
    <property type="protein sequence ID" value="EKC40768.1"/>
    <property type="molecule type" value="Genomic_DNA"/>
</dbReference>